<protein>
    <recommendedName>
        <fullName evidence="3">Multidrug export protein MepA</fullName>
    </recommendedName>
</protein>
<evidence type="ECO:0000313" key="11">
    <source>
        <dbReference type="EMBL" id="HIX39126.1"/>
    </source>
</evidence>
<evidence type="ECO:0000256" key="10">
    <source>
        <dbReference type="SAM" id="Phobius"/>
    </source>
</evidence>
<accession>A0A9D2ANX1</accession>
<dbReference type="GO" id="GO:0042910">
    <property type="term" value="F:xenobiotic transmembrane transporter activity"/>
    <property type="evidence" value="ECO:0007669"/>
    <property type="project" value="InterPro"/>
</dbReference>
<keyword evidence="6 10" id="KW-0812">Transmembrane</keyword>
<evidence type="ECO:0000256" key="1">
    <source>
        <dbReference type="ARBA" id="ARBA00004651"/>
    </source>
</evidence>
<proteinExistence type="inferred from homology"/>
<feature type="transmembrane region" description="Helical" evidence="10">
    <location>
        <begin position="164"/>
        <end position="183"/>
    </location>
</feature>
<keyword evidence="5" id="KW-1003">Cell membrane</keyword>
<dbReference type="Proteomes" id="UP000824230">
    <property type="component" value="Unassembled WGS sequence"/>
</dbReference>
<comment type="similarity">
    <text evidence="2">Belongs to the multi antimicrobial extrusion (MATE) (TC 2.A.66.1) family. MepA subfamily.</text>
</comment>
<evidence type="ECO:0000256" key="6">
    <source>
        <dbReference type="ARBA" id="ARBA00022692"/>
    </source>
</evidence>
<comment type="subcellular location">
    <subcellularLocation>
        <location evidence="1">Cell membrane</location>
        <topology evidence="1">Multi-pass membrane protein</topology>
    </subcellularLocation>
</comment>
<feature type="transmembrane region" description="Helical" evidence="10">
    <location>
        <begin position="139"/>
        <end position="157"/>
    </location>
</feature>
<feature type="transmembrane region" description="Helical" evidence="10">
    <location>
        <begin position="238"/>
        <end position="261"/>
    </location>
</feature>
<organism evidence="11 12">
    <name type="scientific">Candidatus Blautia pullistercoris</name>
    <dbReference type="NCBI Taxonomy" id="2838499"/>
    <lineage>
        <taxon>Bacteria</taxon>
        <taxon>Bacillati</taxon>
        <taxon>Bacillota</taxon>
        <taxon>Clostridia</taxon>
        <taxon>Lachnospirales</taxon>
        <taxon>Lachnospiraceae</taxon>
        <taxon>Blautia</taxon>
    </lineage>
</organism>
<gene>
    <name evidence="11" type="ORF">H9738_14890</name>
</gene>
<feature type="transmembrane region" description="Helical" evidence="10">
    <location>
        <begin position="388"/>
        <end position="410"/>
    </location>
</feature>
<feature type="transmembrane region" description="Helical" evidence="10">
    <location>
        <begin position="322"/>
        <end position="343"/>
    </location>
</feature>
<dbReference type="InterPro" id="IPR048279">
    <property type="entry name" value="MdtK-like"/>
</dbReference>
<evidence type="ECO:0000256" key="9">
    <source>
        <dbReference type="ARBA" id="ARBA00023251"/>
    </source>
</evidence>
<comment type="caution">
    <text evidence="11">The sequence shown here is derived from an EMBL/GenBank/DDBJ whole genome shotgun (WGS) entry which is preliminary data.</text>
</comment>
<feature type="transmembrane region" description="Helical" evidence="10">
    <location>
        <begin position="20"/>
        <end position="39"/>
    </location>
</feature>
<evidence type="ECO:0000256" key="5">
    <source>
        <dbReference type="ARBA" id="ARBA00022475"/>
    </source>
</evidence>
<evidence type="ECO:0000313" key="12">
    <source>
        <dbReference type="Proteomes" id="UP000824230"/>
    </source>
</evidence>
<dbReference type="NCBIfam" id="TIGR00797">
    <property type="entry name" value="matE"/>
    <property type="match status" value="1"/>
</dbReference>
<dbReference type="Pfam" id="PF01554">
    <property type="entry name" value="MatE"/>
    <property type="match status" value="2"/>
</dbReference>
<dbReference type="PANTHER" id="PTHR43823:SF3">
    <property type="entry name" value="MULTIDRUG EXPORT PROTEIN MEPA"/>
    <property type="match status" value="1"/>
</dbReference>
<dbReference type="CDD" id="cd13143">
    <property type="entry name" value="MATE_MepA_like"/>
    <property type="match status" value="1"/>
</dbReference>
<dbReference type="GO" id="GO:0046677">
    <property type="term" value="P:response to antibiotic"/>
    <property type="evidence" value="ECO:0007669"/>
    <property type="project" value="UniProtKB-KW"/>
</dbReference>
<feature type="transmembrane region" description="Helical" evidence="10">
    <location>
        <begin position="363"/>
        <end position="381"/>
    </location>
</feature>
<evidence type="ECO:0000256" key="3">
    <source>
        <dbReference type="ARBA" id="ARBA00022106"/>
    </source>
</evidence>
<feature type="transmembrane region" description="Helical" evidence="10">
    <location>
        <begin position="195"/>
        <end position="218"/>
    </location>
</feature>
<keyword evidence="7 10" id="KW-1133">Transmembrane helix</keyword>
<evidence type="ECO:0000256" key="4">
    <source>
        <dbReference type="ARBA" id="ARBA00022448"/>
    </source>
</evidence>
<feature type="transmembrane region" description="Helical" evidence="10">
    <location>
        <begin position="98"/>
        <end position="119"/>
    </location>
</feature>
<keyword evidence="9" id="KW-0046">Antibiotic resistance</keyword>
<dbReference type="EMBL" id="DXFG01000339">
    <property type="protein sequence ID" value="HIX39126.1"/>
    <property type="molecule type" value="Genomic_DNA"/>
</dbReference>
<feature type="transmembrane region" description="Helical" evidence="10">
    <location>
        <begin position="273"/>
        <end position="302"/>
    </location>
</feature>
<dbReference type="InterPro" id="IPR051327">
    <property type="entry name" value="MATE_MepA_subfamily"/>
</dbReference>
<dbReference type="InterPro" id="IPR045070">
    <property type="entry name" value="MATE_MepA-like"/>
</dbReference>
<name>A0A9D2ANX1_9FIRM</name>
<dbReference type="InterPro" id="IPR002528">
    <property type="entry name" value="MATE_fam"/>
</dbReference>
<keyword evidence="8 10" id="KW-0472">Membrane</keyword>
<feature type="transmembrane region" description="Helical" evidence="10">
    <location>
        <begin position="59"/>
        <end position="86"/>
    </location>
</feature>
<evidence type="ECO:0000256" key="8">
    <source>
        <dbReference type="ARBA" id="ARBA00023136"/>
    </source>
</evidence>
<reference evidence="11" key="2">
    <citation type="submission" date="2021-04" db="EMBL/GenBank/DDBJ databases">
        <authorList>
            <person name="Gilroy R."/>
        </authorList>
    </citation>
    <scope>NUCLEOTIDE SEQUENCE</scope>
    <source>
        <strain evidence="11">ChiHjej12B11-1927</strain>
    </source>
</reference>
<keyword evidence="4" id="KW-0813">Transport</keyword>
<evidence type="ECO:0000256" key="2">
    <source>
        <dbReference type="ARBA" id="ARBA00008417"/>
    </source>
</evidence>
<reference evidence="11" key="1">
    <citation type="journal article" date="2021" name="PeerJ">
        <title>Extensive microbial diversity within the chicken gut microbiome revealed by metagenomics and culture.</title>
        <authorList>
            <person name="Gilroy R."/>
            <person name="Ravi A."/>
            <person name="Getino M."/>
            <person name="Pursley I."/>
            <person name="Horton D.L."/>
            <person name="Alikhan N.F."/>
            <person name="Baker D."/>
            <person name="Gharbi K."/>
            <person name="Hall N."/>
            <person name="Watson M."/>
            <person name="Adriaenssens E.M."/>
            <person name="Foster-Nyarko E."/>
            <person name="Jarju S."/>
            <person name="Secka A."/>
            <person name="Antonio M."/>
            <person name="Oren A."/>
            <person name="Chaudhuri R.R."/>
            <person name="La Ragione R."/>
            <person name="Hildebrand F."/>
            <person name="Pallen M.J."/>
        </authorList>
    </citation>
    <scope>NUCLEOTIDE SEQUENCE</scope>
    <source>
        <strain evidence="11">ChiHjej12B11-1927</strain>
    </source>
</reference>
<dbReference type="PANTHER" id="PTHR43823">
    <property type="entry name" value="SPORULATION PROTEIN YKVU"/>
    <property type="match status" value="1"/>
</dbReference>
<feature type="transmembrane region" description="Helical" evidence="10">
    <location>
        <begin position="422"/>
        <end position="441"/>
    </location>
</feature>
<evidence type="ECO:0000256" key="7">
    <source>
        <dbReference type="ARBA" id="ARBA00022989"/>
    </source>
</evidence>
<dbReference type="PIRSF" id="PIRSF006603">
    <property type="entry name" value="DinF"/>
    <property type="match status" value="1"/>
</dbReference>
<sequence length="449" mass="48148">MKEDSKNDLFEKAPIPRAYFTFALPVVFSMVVSLVYNMVDTFFIAQTGNTDLVAGVSLSAPVFTLMIALGDIFGLGGSSVISRLFGQKLDKDGKRLSVFCFYGAIACGILVTVLLLLFRGPVLTLLGADRDTMTYASQYYTYIALGAPFIIVSYTPLNLLRTEGFATASMVGSILGAVVNMILDPVFIFTLGMGAAGAAIATVIGNICTDLFFLWFLLKKSRRLSVDPRGFHIQKGELGQIFAIGIPASVTNLMQSLGMALTNRFLLPYGNDAVAAMGIVMKVNLIAVLVLVVLAFGVQPLIGYNYGAKNSKRLKDILKFNYGFECGTAAVLALLLSVAAPALIKIFMQDPGIIELGVPMLRFQQAGMIFIAVVLVTTSTFQSAGKALGAFLLSVSRQGVIFAIVIFLASKTFGYNGVLASQAVSDCLTAILAAVLLFQWIHKEKGSIF</sequence>
<dbReference type="GO" id="GO:0005886">
    <property type="term" value="C:plasma membrane"/>
    <property type="evidence" value="ECO:0007669"/>
    <property type="project" value="UniProtKB-SubCell"/>
</dbReference>
<dbReference type="GO" id="GO:0015297">
    <property type="term" value="F:antiporter activity"/>
    <property type="evidence" value="ECO:0007669"/>
    <property type="project" value="InterPro"/>
</dbReference>
<dbReference type="AlphaFoldDB" id="A0A9D2ANX1"/>